<organism evidence="9 10">
    <name type="scientific">Eubacterium callanderi</name>
    <dbReference type="NCBI Taxonomy" id="53442"/>
    <lineage>
        <taxon>Bacteria</taxon>
        <taxon>Bacillati</taxon>
        <taxon>Bacillota</taxon>
        <taxon>Clostridia</taxon>
        <taxon>Eubacteriales</taxon>
        <taxon>Eubacteriaceae</taxon>
        <taxon>Eubacterium</taxon>
    </lineage>
</organism>
<dbReference type="Gene3D" id="2.40.50.140">
    <property type="entry name" value="Nucleic acid-binding proteins"/>
    <property type="match status" value="1"/>
</dbReference>
<feature type="domain" description="Holliday junction DNA helicase RuvA C-terminal" evidence="8">
    <location>
        <begin position="164"/>
        <end position="203"/>
    </location>
</feature>
<protein>
    <recommendedName>
        <fullName evidence="6">Holliday junction branch migration complex subunit RuvA</fullName>
    </recommendedName>
</protein>
<evidence type="ECO:0000256" key="4">
    <source>
        <dbReference type="ARBA" id="ARBA00023172"/>
    </source>
</evidence>
<dbReference type="SUPFAM" id="SSF46929">
    <property type="entry name" value="DNA helicase RuvA subunit, C-terminal domain"/>
    <property type="match status" value="1"/>
</dbReference>
<feature type="domain" description="DNA helicase Holliday junction RuvA type" evidence="7">
    <location>
        <begin position="10"/>
        <end position="70"/>
    </location>
</feature>
<keyword evidence="3 6" id="KW-0238">DNA-binding</keyword>
<evidence type="ECO:0000256" key="6">
    <source>
        <dbReference type="HAMAP-Rule" id="MF_00031"/>
    </source>
</evidence>
<dbReference type="InterPro" id="IPR012340">
    <property type="entry name" value="NA-bd_OB-fold"/>
</dbReference>
<dbReference type="InterPro" id="IPR010994">
    <property type="entry name" value="RuvA_2-like"/>
</dbReference>
<keyword evidence="1 6" id="KW-0963">Cytoplasm</keyword>
<evidence type="ECO:0000259" key="8">
    <source>
        <dbReference type="Pfam" id="PF07499"/>
    </source>
</evidence>
<dbReference type="Gene3D" id="1.10.150.20">
    <property type="entry name" value="5' to 3' exonuclease, C-terminal subdomain"/>
    <property type="match status" value="1"/>
</dbReference>
<dbReference type="GO" id="GO:0006281">
    <property type="term" value="P:DNA repair"/>
    <property type="evidence" value="ECO:0007669"/>
    <property type="project" value="UniProtKB-UniRule"/>
</dbReference>
<reference evidence="9 10" key="1">
    <citation type="submission" date="2020-07" db="EMBL/GenBank/DDBJ databases">
        <title>Organ Donor 1.</title>
        <authorList>
            <person name="Marsh A.J."/>
            <person name="Azcarate-Peril M.A."/>
        </authorList>
    </citation>
    <scope>NUCLEOTIDE SEQUENCE [LARGE SCALE GENOMIC DNA]</scope>
    <source>
        <strain evidence="9 10">AMC0717</strain>
    </source>
</reference>
<dbReference type="SUPFAM" id="SSF50249">
    <property type="entry name" value="Nucleic acid-binding proteins"/>
    <property type="match status" value="1"/>
</dbReference>
<dbReference type="CDD" id="cd14332">
    <property type="entry name" value="UBA_RuvA_C"/>
    <property type="match status" value="1"/>
</dbReference>
<dbReference type="InterPro" id="IPR036267">
    <property type="entry name" value="RuvA_C_sf"/>
</dbReference>
<dbReference type="Gene3D" id="1.10.8.10">
    <property type="entry name" value="DNA helicase RuvA subunit, C-terminal domain"/>
    <property type="match status" value="1"/>
</dbReference>
<comment type="caution">
    <text evidence="9">The sequence shown here is derived from an EMBL/GenBank/DDBJ whole genome shotgun (WGS) entry which is preliminary data.</text>
</comment>
<dbReference type="GO" id="GO:0009378">
    <property type="term" value="F:four-way junction helicase activity"/>
    <property type="evidence" value="ECO:0007669"/>
    <property type="project" value="InterPro"/>
</dbReference>
<keyword evidence="5 6" id="KW-0234">DNA repair</keyword>
<dbReference type="HAMAP" id="MF_00031">
    <property type="entry name" value="DNA_HJ_migration_RuvA"/>
    <property type="match status" value="1"/>
</dbReference>
<dbReference type="GO" id="GO:0000400">
    <property type="term" value="F:four-way junction DNA binding"/>
    <property type="evidence" value="ECO:0007669"/>
    <property type="project" value="UniProtKB-UniRule"/>
</dbReference>
<dbReference type="InterPro" id="IPR000085">
    <property type="entry name" value="RuvA"/>
</dbReference>
<comment type="subcellular location">
    <subcellularLocation>
        <location evidence="6">Cytoplasm</location>
    </subcellularLocation>
</comment>
<comment type="function">
    <text evidence="6">The RuvA-RuvB-RuvC complex processes Holliday junction (HJ) DNA during genetic recombination and DNA repair, while the RuvA-RuvB complex plays an important role in the rescue of blocked DNA replication forks via replication fork reversal (RFR). RuvA specifically binds to HJ cruciform DNA, conferring on it an open structure. The RuvB hexamer acts as an ATP-dependent pump, pulling dsDNA into and through the RuvAB complex. HJ branch migration allows RuvC to scan DNA until it finds its consensus sequence, where it cleaves and resolves the cruciform DNA.</text>
</comment>
<keyword evidence="2 6" id="KW-0227">DNA damage</keyword>
<dbReference type="Pfam" id="PF07499">
    <property type="entry name" value="RuvA_C"/>
    <property type="match status" value="1"/>
</dbReference>
<evidence type="ECO:0000259" key="7">
    <source>
        <dbReference type="Pfam" id="PF01330"/>
    </source>
</evidence>
<sequence length="211" mass="23741">MRKNRRLDVFEYIKGNYEEQASDYIVVDHQGMGYRINVSANTMSELPKLHKEVKVYIHPAFKEDDVTLYGFSSKEEREIFRTIITISGIGPKAAMGLLSQFTRDELIRYIVNEDAKAISRAPGIGQKTANRIILELKDKYKNFAFTDSAEPGAIENLRETDNLFNEAVNGLLGLGYGYAEASELVEKIIQPGMSIEDILKNALMSANPLGR</sequence>
<comment type="subunit">
    <text evidence="6">Homotetramer. Forms an RuvA(8)-RuvB(12)-Holliday junction (HJ) complex. HJ DNA is sandwiched between 2 RuvA tetramers; dsDNA enters through RuvA and exits via RuvB. An RuvB hexamer assembles on each DNA strand where it exits the tetramer. Each RuvB hexamer is contacted by two RuvA subunits (via domain III) on 2 adjacent RuvB subunits; this complex drives branch migration. In the full resolvosome a probable DNA-RuvA(4)-RuvB(12)-RuvC(2) complex forms which resolves the HJ.</text>
</comment>
<accession>A0A853JN46</accession>
<dbReference type="InterPro" id="IPR011114">
    <property type="entry name" value="RuvA_C"/>
</dbReference>
<dbReference type="AlphaFoldDB" id="A0A853JN46"/>
<dbReference type="SUPFAM" id="SSF47781">
    <property type="entry name" value="RuvA domain 2-like"/>
    <property type="match status" value="1"/>
</dbReference>
<comment type="similarity">
    <text evidence="6">Belongs to the RuvA family.</text>
</comment>
<feature type="region of interest" description="Domain I" evidence="6">
    <location>
        <begin position="9"/>
        <end position="72"/>
    </location>
</feature>
<dbReference type="Pfam" id="PF14520">
    <property type="entry name" value="HHH_5"/>
    <property type="match status" value="1"/>
</dbReference>
<evidence type="ECO:0000313" key="9">
    <source>
        <dbReference type="EMBL" id="NZA37560.1"/>
    </source>
</evidence>
<dbReference type="NCBIfam" id="TIGR00084">
    <property type="entry name" value="ruvA"/>
    <property type="match status" value="1"/>
</dbReference>
<dbReference type="Pfam" id="PF01330">
    <property type="entry name" value="RuvA_N"/>
    <property type="match status" value="1"/>
</dbReference>
<evidence type="ECO:0000256" key="2">
    <source>
        <dbReference type="ARBA" id="ARBA00022763"/>
    </source>
</evidence>
<dbReference type="GO" id="GO:0009379">
    <property type="term" value="C:Holliday junction helicase complex"/>
    <property type="evidence" value="ECO:0007669"/>
    <property type="project" value="InterPro"/>
</dbReference>
<dbReference type="GO" id="GO:0006310">
    <property type="term" value="P:DNA recombination"/>
    <property type="evidence" value="ECO:0007669"/>
    <property type="project" value="UniProtKB-UniRule"/>
</dbReference>
<dbReference type="Proteomes" id="UP000586254">
    <property type="component" value="Unassembled WGS sequence"/>
</dbReference>
<keyword evidence="4 6" id="KW-0233">DNA recombination</keyword>
<evidence type="ECO:0000256" key="3">
    <source>
        <dbReference type="ARBA" id="ARBA00023125"/>
    </source>
</evidence>
<gene>
    <name evidence="6 9" type="primary">ruvA</name>
    <name evidence="9" type="ORF">H0N91_05260</name>
</gene>
<comment type="domain">
    <text evidence="6">Has three domains with a flexible linker between the domains II and III and assumes an 'L' shape. Domain III is highly mobile and contacts RuvB.</text>
</comment>
<evidence type="ECO:0000256" key="1">
    <source>
        <dbReference type="ARBA" id="ARBA00022490"/>
    </source>
</evidence>
<comment type="caution">
    <text evidence="6">Lacks conserved residue(s) required for the propagation of feature annotation.</text>
</comment>
<dbReference type="GO" id="GO:0048476">
    <property type="term" value="C:Holliday junction resolvase complex"/>
    <property type="evidence" value="ECO:0007669"/>
    <property type="project" value="UniProtKB-UniRule"/>
</dbReference>
<proteinExistence type="inferred from homology"/>
<dbReference type="GO" id="GO:0005737">
    <property type="term" value="C:cytoplasm"/>
    <property type="evidence" value="ECO:0007669"/>
    <property type="project" value="UniProtKB-SubCell"/>
</dbReference>
<dbReference type="GO" id="GO:0005524">
    <property type="term" value="F:ATP binding"/>
    <property type="evidence" value="ECO:0007669"/>
    <property type="project" value="InterPro"/>
</dbReference>
<name>A0A853JN46_9FIRM</name>
<feature type="region of interest" description="Domain III" evidence="6">
    <location>
        <begin position="154"/>
        <end position="211"/>
    </location>
</feature>
<dbReference type="EMBL" id="JACCKS010000005">
    <property type="protein sequence ID" value="NZA37560.1"/>
    <property type="molecule type" value="Genomic_DNA"/>
</dbReference>
<evidence type="ECO:0000313" key="10">
    <source>
        <dbReference type="Proteomes" id="UP000586254"/>
    </source>
</evidence>
<evidence type="ECO:0000256" key="5">
    <source>
        <dbReference type="ARBA" id="ARBA00023204"/>
    </source>
</evidence>
<dbReference type="InterPro" id="IPR013849">
    <property type="entry name" value="DNA_helicase_Holl-junc_RuvA_I"/>
</dbReference>